<keyword evidence="2" id="KW-1185">Reference proteome</keyword>
<accession>A0ACC5WXD6</accession>
<organism evidence="1 2">
    <name type="scientific">Pangasianodon gigas</name>
    <name type="common">Mekong giant catfish</name>
    <name type="synonym">Pangasius gigas</name>
    <dbReference type="NCBI Taxonomy" id="30993"/>
    <lineage>
        <taxon>Eukaryota</taxon>
        <taxon>Metazoa</taxon>
        <taxon>Chordata</taxon>
        <taxon>Craniata</taxon>
        <taxon>Vertebrata</taxon>
        <taxon>Euteleostomi</taxon>
        <taxon>Actinopterygii</taxon>
        <taxon>Neopterygii</taxon>
        <taxon>Teleostei</taxon>
        <taxon>Ostariophysi</taxon>
        <taxon>Siluriformes</taxon>
        <taxon>Pangasiidae</taxon>
        <taxon>Pangasianodon</taxon>
    </lineage>
</organism>
<reference evidence="1 2" key="1">
    <citation type="journal article" date="2022" name="bioRxiv">
        <title>An ancient truncated duplication of the anti-Mullerian hormone receptor type 2 gene is a potential conserved master sex determinant in the Pangasiidae catfish family.</title>
        <authorList>
            <person name="Wen M."/>
            <person name="Pan Q."/>
            <person name="Jouanno E."/>
            <person name="Montfort J."/>
            <person name="Zahm M."/>
            <person name="Cabau C."/>
            <person name="Klopp C."/>
            <person name="Iampietro C."/>
            <person name="Roques C."/>
            <person name="Bouchez O."/>
            <person name="Castinel A."/>
            <person name="Donnadieu C."/>
            <person name="Parrinello H."/>
            <person name="Poncet C."/>
            <person name="Belmonte E."/>
            <person name="Gautier V."/>
            <person name="Avarre J.-C."/>
            <person name="Dugue R."/>
            <person name="Gustiano R."/>
            <person name="Ha T.T.T."/>
            <person name="Campet M."/>
            <person name="Sriphairoj K."/>
            <person name="Ribolli J."/>
            <person name="de Almeida F.L."/>
            <person name="Desvignes T."/>
            <person name="Postlethwait J.H."/>
            <person name="Bucao C.F."/>
            <person name="Robinson-Rechavi M."/>
            <person name="Bobe J."/>
            <person name="Herpin A."/>
            <person name="Guiguen Y."/>
        </authorList>
    </citation>
    <scope>NUCLEOTIDE SEQUENCE [LARGE SCALE GENOMIC DNA]</scope>
    <source>
        <strain evidence="1">YG-Dec2019</strain>
    </source>
</reference>
<protein>
    <submittedName>
        <fullName evidence="1">Uncharacterized protein</fullName>
    </submittedName>
</protein>
<dbReference type="Proteomes" id="UP000829447">
    <property type="component" value="Linkage Group LG11"/>
</dbReference>
<gene>
    <name evidence="1" type="ORF">PGIGA_G00027840</name>
</gene>
<proteinExistence type="predicted"/>
<dbReference type="EMBL" id="CM040464">
    <property type="protein sequence ID" value="MCI4383551.1"/>
    <property type="molecule type" value="Genomic_DNA"/>
</dbReference>
<name>A0ACC5WXD6_PANGG</name>
<evidence type="ECO:0000313" key="2">
    <source>
        <dbReference type="Proteomes" id="UP000829447"/>
    </source>
</evidence>
<sequence>MLEFGMNPQRALDAPRVFVQYDQAGFALIPLAICSIVANVLLIFPDGEEDFSKNDYLSKYMSSFMGIGGGGITTFIAAFAFLSMAKCADSCGNENYAMYGSMLAALVGLTGSGYSFVISAMPMLELHCLINSNWAKYLFARESWSNCEQPAHNAEWNVTLLSIELVLSLIEFLICSVQFISGLVRTIRKPCSILSV</sequence>
<comment type="caution">
    <text evidence="1">The sequence shown here is derived from an EMBL/GenBank/DDBJ whole genome shotgun (WGS) entry which is preliminary data.</text>
</comment>
<evidence type="ECO:0000313" key="1">
    <source>
        <dbReference type="EMBL" id="MCI4383551.1"/>
    </source>
</evidence>